<proteinExistence type="predicted"/>
<dbReference type="Pfam" id="PF13424">
    <property type="entry name" value="TPR_12"/>
    <property type="match status" value="1"/>
</dbReference>
<dbReference type="Gene3D" id="1.25.40.10">
    <property type="entry name" value="Tetratricopeptide repeat domain"/>
    <property type="match status" value="1"/>
</dbReference>
<dbReference type="Gene3D" id="3.30.2280.10">
    <property type="entry name" value="Hypothetical protein (hspc210)"/>
    <property type="match status" value="1"/>
</dbReference>
<dbReference type="Pfam" id="PF15044">
    <property type="entry name" value="CLU_N"/>
    <property type="match status" value="1"/>
</dbReference>
<reference evidence="4" key="1">
    <citation type="submission" date="2012-01" db="EMBL/GenBank/DDBJ databases">
        <title>The Genome Sequence of Oreochromis niloticus (Nile Tilapia).</title>
        <authorList>
            <consortium name="Broad Institute Genome Assembly Team"/>
            <consortium name="Broad Institute Sequencing Platform"/>
            <person name="Di Palma F."/>
            <person name="Johnson J."/>
            <person name="Lander E.S."/>
            <person name="Lindblad-Toh K."/>
        </authorList>
    </citation>
    <scope>NUCLEOTIDE SEQUENCE [LARGE SCALE GENOMIC DNA]</scope>
</reference>
<dbReference type="Ensembl" id="ENSONIT00000060001.1">
    <property type="protein sequence ID" value="ENSONIP00000067008.1"/>
    <property type="gene ID" value="ENSONIG00000008724.2"/>
</dbReference>
<dbReference type="InterPro" id="IPR023231">
    <property type="entry name" value="GSKIP_dom_sf"/>
</dbReference>
<evidence type="ECO:0000256" key="1">
    <source>
        <dbReference type="ARBA" id="ARBA00022490"/>
    </source>
</evidence>
<reference evidence="3" key="2">
    <citation type="submission" date="2025-08" db="UniProtKB">
        <authorList>
            <consortium name="Ensembl"/>
        </authorList>
    </citation>
    <scope>IDENTIFICATION</scope>
</reference>
<dbReference type="InterPro" id="IPR033646">
    <property type="entry name" value="CLU-central"/>
</dbReference>
<evidence type="ECO:0000259" key="2">
    <source>
        <dbReference type="PROSITE" id="PS51823"/>
    </source>
</evidence>
<dbReference type="GeneTree" id="ENSGT00390000012485"/>
<dbReference type="GO" id="GO:0005737">
    <property type="term" value="C:cytoplasm"/>
    <property type="evidence" value="ECO:0007669"/>
    <property type="project" value="TreeGrafter"/>
</dbReference>
<dbReference type="InterPro" id="IPR025697">
    <property type="entry name" value="CLU_dom"/>
</dbReference>
<dbReference type="CDD" id="cd15466">
    <property type="entry name" value="CLU-central"/>
    <property type="match status" value="1"/>
</dbReference>
<gene>
    <name evidence="3" type="primary">CLUH</name>
    <name evidence="3" type="synonym">LOC100703890</name>
</gene>
<dbReference type="PANTHER" id="PTHR12601">
    <property type="entry name" value="EUKARYOTIC TRANSLATION INITIATION FACTOR 3 SUBUNIT EIF-3"/>
    <property type="match status" value="1"/>
</dbReference>
<dbReference type="SUPFAM" id="SSF48452">
    <property type="entry name" value="TPR-like"/>
    <property type="match status" value="1"/>
</dbReference>
<dbReference type="GO" id="GO:0048312">
    <property type="term" value="P:intracellular distribution of mitochondria"/>
    <property type="evidence" value="ECO:0007669"/>
    <property type="project" value="TreeGrafter"/>
</dbReference>
<dbReference type="Pfam" id="PF12807">
    <property type="entry name" value="eIF3_p135"/>
    <property type="match status" value="1"/>
</dbReference>
<dbReference type="AlphaFoldDB" id="A0A669E2J5"/>
<dbReference type="Pfam" id="PF13236">
    <property type="entry name" value="CLU"/>
    <property type="match status" value="1"/>
</dbReference>
<accession>A0A669E2J5</accession>
<dbReference type="InterPro" id="IPR011990">
    <property type="entry name" value="TPR-like_helical_dom_sf"/>
</dbReference>
<dbReference type="InterPro" id="IPR027523">
    <property type="entry name" value="CLU_prot"/>
</dbReference>
<name>A0A669E2J5_ORENI</name>
<dbReference type="InterPro" id="IPR028275">
    <property type="entry name" value="CLU_N"/>
</dbReference>
<protein>
    <submittedName>
        <fullName evidence="3">Clustered mitochondria homolog</fullName>
    </submittedName>
</protein>
<keyword evidence="1" id="KW-0963">Cytoplasm</keyword>
<evidence type="ECO:0000313" key="3">
    <source>
        <dbReference type="Ensembl" id="ENSONIP00000067008.1"/>
    </source>
</evidence>
<sequence>MTLFLVDRLFLGAPHVQTTAPTEDDLPEQSDDDKRKKLSIQDIVDLQETSFTVRIQPPGTEGFELQVSGQMLVVELHQVLMDHEITCHRTCFSLQLGGVTLDSLKELHSVPGIRDGAVIKMVEESYSVRDARLHHRHVRDLLRSLDPTDAYNGVNGSSLSYLTFYTRGNNGNSVGKRRASEWESLDCSPPEYVLPGSKERPLCPLQPVREDWKPLQCLRVLTLSSWNPPPGNRKMHGDLIYLNVLTMEDRELNITSSTRGFFLNQSTAFNFNPKPAVPKTLCHSLVELLSQVSPAFRKNFTALQKKRVQQHPYERIAAPFQVFTWTAPHRDHTLDCVRAEETHASYMGQDEHTSRDWNEELQGCRELPGCSLQERLHRERSIFKTNSDFVAAATRGATAVIDGNIMPINPGESPHLQMFMWNNLFFSQGFDVSEHYRPLGGNTAAHAAAICDLRGAQAYASVDIEGLHTIGTAVVDYRGVRVIAQTIVPGILEKNQEESIVYGSNDNGKTVFTHPRFLELLDKTSKQLRIQRHQVLDHNNRPVELCSGIETIGILGNDGRPYILDLRRTFPPDLNFQFSETEERREEVPKECQSFGYPCLHCHSLASLRPELIEAFIQHRYELFMKMVSHELSQLTEQDEATEWSEKNAILKACRAVGSVSDSCFDIRFNPDVCSPGARFPAECLEEVQRQRCLLWEAAAFLLSHQIPLMDCLDHTAVPMDGASLTSALHQRGVNVRYLGTILRELGRVEERRRLDHIQRICVSEIILRSAKHIFRTYLQDVEPAAFSAAVSHFLNCLLTSSSCFPDSCSDELLSRRRSRRRRSHGSRVALLSDSVWARLTSGELWGRIRAEARDYYHYTFDRCVESIDEVIEKHNLQRISLLREIAIKTGIQLREYVFESRHRPAFAEEDIVNMFPVVRHLKPTSSDATRLVQQAQLAVQQGLLKECYDLISQALTLFSSVCGVLHEDVCMCLRLLGRLSYILGENALSHQEKAVMSSERVHGIDHPQTIQDYTFLTLYCFAGGRHLTSLQLLYRARYLTLLVSGDDHPHVALLDSMLGLVLHGLMEYELSLKFLQNALTLTSKYHGVTSLKHAHSHHLLATVYESKGEFRSALHHEKEAYSIYKSQVGENHNNTKESSEYLKSLTQQAVILQKAINQIYSNTPGACIPPPKVCTVWMLCEHTQICSACISVKMEDLENQLLSSVENRQQY</sequence>
<keyword evidence="4" id="KW-1185">Reference proteome</keyword>
<dbReference type="FunFam" id="1.25.40.10:FF:000099">
    <property type="entry name" value="Clustered mitochondria protein homolog"/>
    <property type="match status" value="1"/>
</dbReference>
<dbReference type="FunFam" id="3.30.2280.10:FF:000002">
    <property type="entry name" value="Clustered mitochondria protein homolog"/>
    <property type="match status" value="1"/>
</dbReference>
<organism evidence="3 4">
    <name type="scientific">Oreochromis niloticus</name>
    <name type="common">Nile tilapia</name>
    <name type="synonym">Tilapia nilotica</name>
    <dbReference type="NCBI Taxonomy" id="8128"/>
    <lineage>
        <taxon>Eukaryota</taxon>
        <taxon>Metazoa</taxon>
        <taxon>Chordata</taxon>
        <taxon>Craniata</taxon>
        <taxon>Vertebrata</taxon>
        <taxon>Euteleostomi</taxon>
        <taxon>Actinopterygii</taxon>
        <taxon>Neopterygii</taxon>
        <taxon>Teleostei</taxon>
        <taxon>Neoteleostei</taxon>
        <taxon>Acanthomorphata</taxon>
        <taxon>Ovalentaria</taxon>
        <taxon>Cichlomorphae</taxon>
        <taxon>Cichliformes</taxon>
        <taxon>Cichlidae</taxon>
        <taxon>African cichlids</taxon>
        <taxon>Pseudocrenilabrinae</taxon>
        <taxon>Oreochromini</taxon>
        <taxon>Oreochromis</taxon>
    </lineage>
</organism>
<reference evidence="3" key="3">
    <citation type="submission" date="2025-09" db="UniProtKB">
        <authorList>
            <consortium name="Ensembl"/>
        </authorList>
    </citation>
    <scope>IDENTIFICATION</scope>
</reference>
<dbReference type="SUPFAM" id="SSF103107">
    <property type="entry name" value="Hypothetical protein c14orf129, hspc210"/>
    <property type="match status" value="1"/>
</dbReference>
<evidence type="ECO:0000313" key="4">
    <source>
        <dbReference type="Proteomes" id="UP000005207"/>
    </source>
</evidence>
<dbReference type="PANTHER" id="PTHR12601:SF10">
    <property type="entry name" value="CLUSTERED MITOCHONDRIA PROTEIN HOMOLOG"/>
    <property type="match status" value="1"/>
</dbReference>
<dbReference type="Proteomes" id="UP000005207">
    <property type="component" value="Linkage group LG10"/>
</dbReference>
<feature type="domain" description="Clu" evidence="2">
    <location>
        <begin position="330"/>
        <end position="577"/>
    </location>
</feature>
<dbReference type="PROSITE" id="PS51823">
    <property type="entry name" value="CLU"/>
    <property type="match status" value="1"/>
</dbReference>
<dbReference type="GO" id="GO:0003729">
    <property type="term" value="F:mRNA binding"/>
    <property type="evidence" value="ECO:0007669"/>
    <property type="project" value="TreeGrafter"/>
</dbReference>